<organism evidence="2 3">
    <name type="scientific">Lysobacter dokdonensis DS-58</name>
    <dbReference type="NCBI Taxonomy" id="1300345"/>
    <lineage>
        <taxon>Bacteria</taxon>
        <taxon>Pseudomonadati</taxon>
        <taxon>Pseudomonadota</taxon>
        <taxon>Gammaproteobacteria</taxon>
        <taxon>Lysobacterales</taxon>
        <taxon>Lysobacteraceae</taxon>
        <taxon>Noviluteimonas</taxon>
    </lineage>
</organism>
<keyword evidence="1" id="KW-0472">Membrane</keyword>
<dbReference type="AlphaFoldDB" id="A0A0A2WIU0"/>
<evidence type="ECO:0000256" key="1">
    <source>
        <dbReference type="SAM" id="Phobius"/>
    </source>
</evidence>
<name>A0A0A2WIU0_9GAMM</name>
<feature type="transmembrane region" description="Helical" evidence="1">
    <location>
        <begin position="40"/>
        <end position="60"/>
    </location>
</feature>
<sequence>MATSHRGYVTASAVVFTVVALAQAWRAAVGAPVEIGGQAIPVAFSWIAAVFAGGLAAWGWRTR</sequence>
<evidence type="ECO:0000313" key="2">
    <source>
        <dbReference type="EMBL" id="KGQ19693.1"/>
    </source>
</evidence>
<dbReference type="STRING" id="1300345.LF41_2631"/>
<dbReference type="RefSeq" id="WP_152599911.1">
    <property type="nucleotide sequence ID" value="NZ_JRKJ01000006.1"/>
</dbReference>
<dbReference type="Proteomes" id="UP000030518">
    <property type="component" value="Unassembled WGS sequence"/>
</dbReference>
<protein>
    <submittedName>
        <fullName evidence="2">Uncharacterized protein</fullName>
    </submittedName>
</protein>
<comment type="caution">
    <text evidence="2">The sequence shown here is derived from an EMBL/GenBank/DDBJ whole genome shotgun (WGS) entry which is preliminary data.</text>
</comment>
<keyword evidence="3" id="KW-1185">Reference proteome</keyword>
<accession>A0A0A2WIU0</accession>
<proteinExistence type="predicted"/>
<dbReference type="EMBL" id="JRKJ01000006">
    <property type="protein sequence ID" value="KGQ19693.1"/>
    <property type="molecule type" value="Genomic_DNA"/>
</dbReference>
<gene>
    <name evidence="2" type="ORF">LF41_2631</name>
</gene>
<evidence type="ECO:0000313" key="3">
    <source>
        <dbReference type="Proteomes" id="UP000030518"/>
    </source>
</evidence>
<keyword evidence="1" id="KW-0812">Transmembrane</keyword>
<dbReference type="PATRIC" id="fig|1300345.3.peg.1196"/>
<reference evidence="2 3" key="1">
    <citation type="submission" date="2014-09" db="EMBL/GenBank/DDBJ databases">
        <title>Genome sequences of Lysobacter dokdonensis DS-58.</title>
        <authorList>
            <person name="Kim J.F."/>
            <person name="Kwak M.-J."/>
        </authorList>
    </citation>
    <scope>NUCLEOTIDE SEQUENCE [LARGE SCALE GENOMIC DNA]</scope>
    <source>
        <strain evidence="2 3">DS-58</strain>
    </source>
</reference>
<dbReference type="OrthoDB" id="8251503at2"/>
<keyword evidence="1" id="KW-1133">Transmembrane helix</keyword>